<name>A0A8S1BZ82_9INSE</name>
<dbReference type="InterPro" id="IPR038425">
    <property type="entry name" value="GAT_sf"/>
</dbReference>
<dbReference type="AlphaFoldDB" id="A0A8S1BZ82"/>
<keyword evidence="3" id="KW-0653">Protein transport</keyword>
<feature type="domain" description="GAT" evidence="6">
    <location>
        <begin position="215"/>
        <end position="303"/>
    </location>
</feature>
<dbReference type="GO" id="GO:0030276">
    <property type="term" value="F:clathrin binding"/>
    <property type="evidence" value="ECO:0007669"/>
    <property type="project" value="TreeGrafter"/>
</dbReference>
<dbReference type="OrthoDB" id="2018246at2759"/>
<dbReference type="PROSITE" id="PS50909">
    <property type="entry name" value="GAT"/>
    <property type="match status" value="1"/>
</dbReference>
<evidence type="ECO:0000256" key="4">
    <source>
        <dbReference type="SAM" id="MobiDB-lite"/>
    </source>
</evidence>
<dbReference type="CDD" id="cd14233">
    <property type="entry name" value="GAT_TOM1_like"/>
    <property type="match status" value="1"/>
</dbReference>
<keyword evidence="2" id="KW-0813">Transport</keyword>
<dbReference type="GO" id="GO:0043130">
    <property type="term" value="F:ubiquitin binding"/>
    <property type="evidence" value="ECO:0007669"/>
    <property type="project" value="InterPro"/>
</dbReference>
<feature type="region of interest" description="Disordered" evidence="4">
    <location>
        <begin position="457"/>
        <end position="498"/>
    </location>
</feature>
<feature type="domain" description="VHS" evidence="5">
    <location>
        <begin position="25"/>
        <end position="158"/>
    </location>
</feature>
<dbReference type="Gene3D" id="1.20.58.160">
    <property type="match status" value="1"/>
</dbReference>
<dbReference type="SUPFAM" id="SSF48464">
    <property type="entry name" value="ENTH/VHS domain"/>
    <property type="match status" value="1"/>
</dbReference>
<evidence type="ECO:0000313" key="7">
    <source>
        <dbReference type="EMBL" id="CAB3363938.1"/>
    </source>
</evidence>
<feature type="compositionally biased region" description="Low complexity" evidence="4">
    <location>
        <begin position="185"/>
        <end position="195"/>
    </location>
</feature>
<comment type="similarity">
    <text evidence="1">Belongs to the TOM1 family.</text>
</comment>
<reference evidence="7 8" key="1">
    <citation type="submission" date="2020-04" db="EMBL/GenBank/DDBJ databases">
        <authorList>
            <person name="Alioto T."/>
            <person name="Alioto T."/>
            <person name="Gomez Garrido J."/>
        </authorList>
    </citation>
    <scope>NUCLEOTIDE SEQUENCE [LARGE SCALE GENOMIC DNA]</scope>
</reference>
<dbReference type="InterPro" id="IPR008942">
    <property type="entry name" value="ENTH_VHS"/>
</dbReference>
<dbReference type="InterPro" id="IPR014645">
    <property type="entry name" value="TOM1"/>
</dbReference>
<dbReference type="PANTHER" id="PTHR13856:SF137">
    <property type="entry name" value="GH05942P"/>
    <property type="match status" value="1"/>
</dbReference>
<dbReference type="PANTHER" id="PTHR13856">
    <property type="entry name" value="VHS DOMAIN CONTAINING PROTEIN FAMILY"/>
    <property type="match status" value="1"/>
</dbReference>
<organism evidence="7 8">
    <name type="scientific">Cloeon dipterum</name>
    <dbReference type="NCBI Taxonomy" id="197152"/>
    <lineage>
        <taxon>Eukaryota</taxon>
        <taxon>Metazoa</taxon>
        <taxon>Ecdysozoa</taxon>
        <taxon>Arthropoda</taxon>
        <taxon>Hexapoda</taxon>
        <taxon>Insecta</taxon>
        <taxon>Pterygota</taxon>
        <taxon>Palaeoptera</taxon>
        <taxon>Ephemeroptera</taxon>
        <taxon>Pisciforma</taxon>
        <taxon>Baetidae</taxon>
        <taxon>Cloeon</taxon>
    </lineage>
</organism>
<evidence type="ECO:0000259" key="6">
    <source>
        <dbReference type="PROSITE" id="PS50909"/>
    </source>
</evidence>
<dbReference type="PIRSF" id="PIRSF036948">
    <property type="entry name" value="TOM1"/>
    <property type="match status" value="1"/>
</dbReference>
<gene>
    <name evidence="7" type="ORF">CLODIP_2_CD06897</name>
</gene>
<dbReference type="GO" id="GO:0015031">
    <property type="term" value="P:protein transport"/>
    <property type="evidence" value="ECO:0007669"/>
    <property type="project" value="UniProtKB-KW"/>
</dbReference>
<feature type="compositionally biased region" description="Polar residues" evidence="4">
    <location>
        <begin position="386"/>
        <end position="417"/>
    </location>
</feature>
<sequence>MTTEIMSFFEKNPLTTPVGQRIASATDASLASENWALNMEICDLINDTEDGPKDGIKAIRKRLQQNAGKNYTVVMYTLTVLETCVKNCGKRFHILACSKDFVSELVKLIGPKNDPPTVVQEKVLSLIQSWADAFRHQSEMSGVVSVYSELRQKGIEFPMTDLDTMAPIITPQRTVTDSAPPVPRPVTASPPRTSSPQAMAAVEIGAAIPQSMTPEQMAKLRSEMDIVKTNMSVLSSMLSEVVPGKEHPSDLTLLQELHATCRAMQRRLVDLVGKLANDQMTAELLHINDEMNNLFLRYSRYEKNRDVTKTGGQPAAPAGAEAAASLIDLSEDAGAASAASSLAGLAIGGGALSQLSQIPSVQAQQGAESAADSEFDKLAQARNVTLDSSKKGGSTYQDNLQPDQSSTTLGEMAQSRSQLHRESDFDEIEAWLGEKETGTEAVESLTSSEFERFLAERAAAAENLPPTTTSSSTRTTTSQSRNTRELDKDDKENSLFAL</sequence>
<feature type="region of interest" description="Disordered" evidence="4">
    <location>
        <begin position="386"/>
        <end position="422"/>
    </location>
</feature>
<proteinExistence type="inferred from homology"/>
<dbReference type="InterPro" id="IPR002014">
    <property type="entry name" value="VHS_dom"/>
</dbReference>
<dbReference type="GO" id="GO:0035091">
    <property type="term" value="F:phosphatidylinositol binding"/>
    <property type="evidence" value="ECO:0007669"/>
    <property type="project" value="InterPro"/>
</dbReference>
<feature type="compositionally biased region" description="Basic and acidic residues" evidence="4">
    <location>
        <begin position="482"/>
        <end position="498"/>
    </location>
</feature>
<feature type="compositionally biased region" description="Low complexity" evidence="4">
    <location>
        <begin position="457"/>
        <end position="481"/>
    </location>
</feature>
<dbReference type="GO" id="GO:0007165">
    <property type="term" value="P:signal transduction"/>
    <property type="evidence" value="ECO:0007669"/>
    <property type="project" value="TreeGrafter"/>
</dbReference>
<evidence type="ECO:0000256" key="1">
    <source>
        <dbReference type="ARBA" id="ARBA00007708"/>
    </source>
</evidence>
<dbReference type="Pfam" id="PF00790">
    <property type="entry name" value="VHS"/>
    <property type="match status" value="1"/>
</dbReference>
<dbReference type="GO" id="GO:0016020">
    <property type="term" value="C:membrane"/>
    <property type="evidence" value="ECO:0007669"/>
    <property type="project" value="TreeGrafter"/>
</dbReference>
<dbReference type="Pfam" id="PF03127">
    <property type="entry name" value="GAT"/>
    <property type="match status" value="1"/>
</dbReference>
<dbReference type="SMART" id="SM00288">
    <property type="entry name" value="VHS"/>
    <property type="match status" value="1"/>
</dbReference>
<evidence type="ECO:0000259" key="5">
    <source>
        <dbReference type="PROSITE" id="PS50179"/>
    </source>
</evidence>
<comment type="caution">
    <text evidence="7">The sequence shown here is derived from an EMBL/GenBank/DDBJ whole genome shotgun (WGS) entry which is preliminary data.</text>
</comment>
<dbReference type="Proteomes" id="UP000494165">
    <property type="component" value="Unassembled WGS sequence"/>
</dbReference>
<dbReference type="CDD" id="cd03565">
    <property type="entry name" value="VHS_Tom1_like"/>
    <property type="match status" value="1"/>
</dbReference>
<evidence type="ECO:0000256" key="2">
    <source>
        <dbReference type="ARBA" id="ARBA00022448"/>
    </source>
</evidence>
<dbReference type="GO" id="GO:0005768">
    <property type="term" value="C:endosome"/>
    <property type="evidence" value="ECO:0007669"/>
    <property type="project" value="TreeGrafter"/>
</dbReference>
<evidence type="ECO:0000313" key="8">
    <source>
        <dbReference type="Proteomes" id="UP000494165"/>
    </source>
</evidence>
<feature type="region of interest" description="Disordered" evidence="4">
    <location>
        <begin position="173"/>
        <end position="195"/>
    </location>
</feature>
<dbReference type="Gene3D" id="1.25.40.90">
    <property type="match status" value="1"/>
</dbReference>
<evidence type="ECO:0008006" key="9">
    <source>
        <dbReference type="Google" id="ProtNLM"/>
    </source>
</evidence>
<evidence type="ECO:0000256" key="3">
    <source>
        <dbReference type="ARBA" id="ARBA00022927"/>
    </source>
</evidence>
<accession>A0A8S1BZ82</accession>
<dbReference type="InterPro" id="IPR004152">
    <property type="entry name" value="GAT_dom"/>
</dbReference>
<dbReference type="EMBL" id="CADEPI010000014">
    <property type="protein sequence ID" value="CAB3363938.1"/>
    <property type="molecule type" value="Genomic_DNA"/>
</dbReference>
<protein>
    <recommendedName>
        <fullName evidence="9">VHS domain-containing protein</fullName>
    </recommendedName>
</protein>
<keyword evidence="8" id="KW-1185">Reference proteome</keyword>
<dbReference type="SUPFAM" id="SSF89009">
    <property type="entry name" value="GAT-like domain"/>
    <property type="match status" value="1"/>
</dbReference>
<dbReference type="PROSITE" id="PS50179">
    <property type="entry name" value="VHS"/>
    <property type="match status" value="1"/>
</dbReference>